<gene>
    <name evidence="3" type="ORF">BDW59DRAFT_148789</name>
</gene>
<dbReference type="InterPro" id="IPR036452">
    <property type="entry name" value="Ribo_hydro-like"/>
</dbReference>
<dbReference type="Pfam" id="PF07632">
    <property type="entry name" value="Sde182_NH-like"/>
    <property type="match status" value="1"/>
</dbReference>
<evidence type="ECO:0000313" key="3">
    <source>
        <dbReference type="EMBL" id="KAL2823370.1"/>
    </source>
</evidence>
<dbReference type="EMBL" id="JBFXLS010000053">
    <property type="protein sequence ID" value="KAL2823370.1"/>
    <property type="molecule type" value="Genomic_DNA"/>
</dbReference>
<dbReference type="InterPro" id="IPR048527">
    <property type="entry name" value="Sde182_C"/>
</dbReference>
<evidence type="ECO:0000313" key="4">
    <source>
        <dbReference type="Proteomes" id="UP001610335"/>
    </source>
</evidence>
<dbReference type="Gene3D" id="3.90.245.10">
    <property type="entry name" value="Ribonucleoside hydrolase-like"/>
    <property type="match status" value="1"/>
</dbReference>
<sequence>MLLNHLSAARLQIYTNMTDPRTTLQSFLSKPRVFIVSDISNEPDDAESLVRYLLYSHQFQTEGLVACTSTWMKNKVCPQDMQKIIDAYEKVVDNLNAHVHPDAKYRPADYFRSLVRKGAEVYGMSAVGDDIPLSEGGELLLERLQAPNEQPLWILCWGGTNVLAQVLLRIEKLYSAADAAQLRSKLRVYAISDQDDTGAWIRHRYPDVFYIASVHGWNHYGLAAWTGISGDKYYNFDQGGPDFSKMTKEWIRQNIQVGELGFAYPNYLFIPEGDTATFLYLIQNGLGVPEHPEYGSWGGRYQRSDVSANGLASLHYGDAVDRVVGADGRTYTTNHGTIWRWRDSFQNDFAARIQWSLSSDFGAANHAPVISINSDASLAPLNLEAEAGSTFPLDASETFDPDSGDALTFKWFHYKDPSATQSWVDAEVANLEIKPIDSGRKVEVTVPPAERCCVDLMSRQPVLRGQILHLILQVTDSGSPALTSYRRVLIQTTNPRLEGGGKGADAIGDLMAEFA</sequence>
<keyword evidence="4" id="KW-1185">Reference proteome</keyword>
<dbReference type="Proteomes" id="UP001610335">
    <property type="component" value="Unassembled WGS sequence"/>
</dbReference>
<proteinExistence type="predicted"/>
<dbReference type="Pfam" id="PF21027">
    <property type="entry name" value="Sde0182_C"/>
    <property type="match status" value="1"/>
</dbReference>
<evidence type="ECO:0008006" key="5">
    <source>
        <dbReference type="Google" id="ProtNLM"/>
    </source>
</evidence>
<evidence type="ECO:0000259" key="2">
    <source>
        <dbReference type="Pfam" id="PF21027"/>
    </source>
</evidence>
<protein>
    <recommendedName>
        <fullName evidence="5">Cellulose-binding protein</fullName>
    </recommendedName>
</protein>
<evidence type="ECO:0000259" key="1">
    <source>
        <dbReference type="Pfam" id="PF07632"/>
    </source>
</evidence>
<reference evidence="3 4" key="1">
    <citation type="submission" date="2024-07" db="EMBL/GenBank/DDBJ databases">
        <title>Section-level genome sequencing and comparative genomics of Aspergillus sections Usti and Cavernicolus.</title>
        <authorList>
            <consortium name="Lawrence Berkeley National Laboratory"/>
            <person name="Nybo J.L."/>
            <person name="Vesth T.C."/>
            <person name="Theobald S."/>
            <person name="Frisvad J.C."/>
            <person name="Larsen T.O."/>
            <person name="Kjaerboelling I."/>
            <person name="Rothschild-Mancinelli K."/>
            <person name="Lyhne E.K."/>
            <person name="Kogle M.E."/>
            <person name="Barry K."/>
            <person name="Clum A."/>
            <person name="Na H."/>
            <person name="Ledsgaard L."/>
            <person name="Lin J."/>
            <person name="Lipzen A."/>
            <person name="Kuo A."/>
            <person name="Riley R."/>
            <person name="Mondo S."/>
            <person name="LaButti K."/>
            <person name="Haridas S."/>
            <person name="Pangalinan J."/>
            <person name="Salamov A.A."/>
            <person name="Simmons B.A."/>
            <person name="Magnuson J.K."/>
            <person name="Chen J."/>
            <person name="Drula E."/>
            <person name="Henrissat B."/>
            <person name="Wiebenga A."/>
            <person name="Lubbers R.J."/>
            <person name="Gomes A.C."/>
            <person name="Makela M.R."/>
            <person name="Stajich J."/>
            <person name="Grigoriev I.V."/>
            <person name="Mortensen U.H."/>
            <person name="De vries R.P."/>
            <person name="Baker S.E."/>
            <person name="Andersen M.R."/>
        </authorList>
    </citation>
    <scope>NUCLEOTIDE SEQUENCE [LARGE SCALE GENOMIC DNA]</scope>
    <source>
        <strain evidence="3 4">CBS 600.67</strain>
    </source>
</reference>
<name>A0ABR4I6I8_9EURO</name>
<dbReference type="InterPro" id="IPR013783">
    <property type="entry name" value="Ig-like_fold"/>
</dbReference>
<dbReference type="InterPro" id="IPR011483">
    <property type="entry name" value="Sde182_NH-like"/>
</dbReference>
<feature type="domain" description="Cellulose-binding Sde182 nucleoside hydrolase-like" evidence="1">
    <location>
        <begin position="32"/>
        <end position="301"/>
    </location>
</feature>
<feature type="domain" description="Cellulose-binding Sde182 C-terminal" evidence="2">
    <location>
        <begin position="390"/>
        <end position="492"/>
    </location>
</feature>
<comment type="caution">
    <text evidence="3">The sequence shown here is derived from an EMBL/GenBank/DDBJ whole genome shotgun (WGS) entry which is preliminary data.</text>
</comment>
<dbReference type="Gene3D" id="2.60.40.10">
    <property type="entry name" value="Immunoglobulins"/>
    <property type="match status" value="1"/>
</dbReference>
<accession>A0ABR4I6I8</accession>
<organism evidence="3 4">
    <name type="scientific">Aspergillus cavernicola</name>
    <dbReference type="NCBI Taxonomy" id="176166"/>
    <lineage>
        <taxon>Eukaryota</taxon>
        <taxon>Fungi</taxon>
        <taxon>Dikarya</taxon>
        <taxon>Ascomycota</taxon>
        <taxon>Pezizomycotina</taxon>
        <taxon>Eurotiomycetes</taxon>
        <taxon>Eurotiomycetidae</taxon>
        <taxon>Eurotiales</taxon>
        <taxon>Aspergillaceae</taxon>
        <taxon>Aspergillus</taxon>
        <taxon>Aspergillus subgen. Nidulantes</taxon>
    </lineage>
</organism>